<protein>
    <submittedName>
        <fullName evidence="3">Uncharacterized protein</fullName>
    </submittedName>
</protein>
<reference evidence="3" key="1">
    <citation type="journal article" date="2020" name="Nature">
        <title>Giant virus diversity and host interactions through global metagenomics.</title>
        <authorList>
            <person name="Schulz F."/>
            <person name="Roux S."/>
            <person name="Paez-Espino D."/>
            <person name="Jungbluth S."/>
            <person name="Walsh D.A."/>
            <person name="Denef V.J."/>
            <person name="McMahon K.D."/>
            <person name="Konstantinidis K.T."/>
            <person name="Eloe-Fadrosh E.A."/>
            <person name="Kyrpides N.C."/>
            <person name="Woyke T."/>
        </authorList>
    </citation>
    <scope>NUCLEOTIDE SEQUENCE</scope>
    <source>
        <strain evidence="3">GVMAG-M-3300023174-49</strain>
    </source>
</reference>
<feature type="compositionally biased region" description="Polar residues" evidence="1">
    <location>
        <begin position="65"/>
        <end position="81"/>
    </location>
</feature>
<feature type="transmembrane region" description="Helical" evidence="2">
    <location>
        <begin position="34"/>
        <end position="54"/>
    </location>
</feature>
<accession>A0A6C0DQF1</accession>
<proteinExistence type="predicted"/>
<evidence type="ECO:0000313" key="3">
    <source>
        <dbReference type="EMBL" id="QHT18847.1"/>
    </source>
</evidence>
<dbReference type="EMBL" id="MN739660">
    <property type="protein sequence ID" value="QHT18847.1"/>
    <property type="molecule type" value="Genomic_DNA"/>
</dbReference>
<organism evidence="3">
    <name type="scientific">viral metagenome</name>
    <dbReference type="NCBI Taxonomy" id="1070528"/>
    <lineage>
        <taxon>unclassified sequences</taxon>
        <taxon>metagenomes</taxon>
        <taxon>organismal metagenomes</taxon>
    </lineage>
</organism>
<feature type="region of interest" description="Disordered" evidence="1">
    <location>
        <begin position="65"/>
        <end position="91"/>
    </location>
</feature>
<evidence type="ECO:0000256" key="2">
    <source>
        <dbReference type="SAM" id="Phobius"/>
    </source>
</evidence>
<name>A0A6C0DQF1_9ZZZZ</name>
<evidence type="ECO:0000256" key="1">
    <source>
        <dbReference type="SAM" id="MobiDB-lite"/>
    </source>
</evidence>
<keyword evidence="2" id="KW-0812">Transmembrane</keyword>
<keyword evidence="2" id="KW-0472">Membrane</keyword>
<keyword evidence="2" id="KW-1133">Transmembrane helix</keyword>
<dbReference type="AlphaFoldDB" id="A0A6C0DQF1"/>
<sequence length="192" mass="21689">MTHVPNPVAIIKKYFFAYCVYNYIHNIIYMKKGGVIKILFLVFTVVIFVYYTMFNGRYLEGAQNNNSSAPTVPNPSSTVNPRPNCGGKESKKTKLVSKEYIYPDELTGPLESNNNAWWPSDKINDPNVYCITKEEGYPKKEGGSNSYKCKPTNTGKTVYVTKDEKNCVSLDNNNLCSPGYKFDKTKKGCVKI</sequence>